<feature type="binding site" evidence="2">
    <location>
        <position position="104"/>
    </location>
    <ligand>
        <name>Fe cation</name>
        <dbReference type="ChEBI" id="CHEBI:24875"/>
    </ligand>
</feature>
<dbReference type="EMBL" id="JAGSNF010000004">
    <property type="protein sequence ID" value="MBR7742545.1"/>
    <property type="molecule type" value="Genomic_DNA"/>
</dbReference>
<feature type="region of interest" description="Disordered" evidence="4">
    <location>
        <begin position="276"/>
        <end position="331"/>
    </location>
</feature>
<dbReference type="PIRSF" id="PIRSF006232">
    <property type="entry name" value="Pirin"/>
    <property type="match status" value="1"/>
</dbReference>
<dbReference type="PANTHER" id="PTHR13903:SF8">
    <property type="entry name" value="PIRIN"/>
    <property type="match status" value="1"/>
</dbReference>
<evidence type="ECO:0000256" key="4">
    <source>
        <dbReference type="SAM" id="MobiDB-lite"/>
    </source>
</evidence>
<feature type="binding site" evidence="2">
    <location>
        <position position="60"/>
    </location>
    <ligand>
        <name>Fe cation</name>
        <dbReference type="ChEBI" id="CHEBI:24875"/>
    </ligand>
</feature>
<name>A0A941D821_9MICO</name>
<accession>A0A941D821</accession>
<feature type="binding site" evidence="2">
    <location>
        <position position="106"/>
    </location>
    <ligand>
        <name>Fe cation</name>
        <dbReference type="ChEBI" id="CHEBI:24875"/>
    </ligand>
</feature>
<dbReference type="Gene3D" id="2.60.120.10">
    <property type="entry name" value="Jelly Rolls"/>
    <property type="match status" value="1"/>
</dbReference>
<proteinExistence type="inferred from homology"/>
<feature type="binding site" evidence="2">
    <location>
        <position position="62"/>
    </location>
    <ligand>
        <name>Fe cation</name>
        <dbReference type="ChEBI" id="CHEBI:24875"/>
    </ligand>
</feature>
<dbReference type="InterPro" id="IPR011051">
    <property type="entry name" value="RmlC_Cupin_sf"/>
</dbReference>
<dbReference type="InterPro" id="IPR008778">
    <property type="entry name" value="Pirin_C_dom"/>
</dbReference>
<keyword evidence="8" id="KW-1185">Reference proteome</keyword>
<comment type="similarity">
    <text evidence="1 3">Belongs to the pirin family.</text>
</comment>
<dbReference type="InterPro" id="IPR012093">
    <property type="entry name" value="Pirin"/>
</dbReference>
<dbReference type="RefSeq" id="WP_211601713.1">
    <property type="nucleotide sequence ID" value="NZ_JAGSNF010000004.1"/>
</dbReference>
<evidence type="ECO:0000259" key="5">
    <source>
        <dbReference type="Pfam" id="PF02678"/>
    </source>
</evidence>
<protein>
    <submittedName>
        <fullName evidence="7">Pirin family protein</fullName>
    </submittedName>
</protein>
<evidence type="ECO:0000259" key="6">
    <source>
        <dbReference type="Pfam" id="PF05726"/>
    </source>
</evidence>
<keyword evidence="2" id="KW-0408">Iron</keyword>
<comment type="cofactor">
    <cofactor evidence="2">
        <name>Fe cation</name>
        <dbReference type="ChEBI" id="CHEBI:24875"/>
    </cofactor>
    <text evidence="2">Binds 1 Fe cation per subunit.</text>
</comment>
<feature type="domain" description="Pirin C-terminal" evidence="6">
    <location>
        <begin position="174"/>
        <end position="279"/>
    </location>
</feature>
<gene>
    <name evidence="7" type="ORF">KC207_04490</name>
</gene>
<dbReference type="Proteomes" id="UP000677016">
    <property type="component" value="Unassembled WGS sequence"/>
</dbReference>
<organism evidence="7 8">
    <name type="scientific">Phycicoccus avicenniae</name>
    <dbReference type="NCBI Taxonomy" id="2828860"/>
    <lineage>
        <taxon>Bacteria</taxon>
        <taxon>Bacillati</taxon>
        <taxon>Actinomycetota</taxon>
        <taxon>Actinomycetes</taxon>
        <taxon>Micrococcales</taxon>
        <taxon>Intrasporangiaceae</taxon>
        <taxon>Phycicoccus</taxon>
    </lineage>
</organism>
<dbReference type="Pfam" id="PF05726">
    <property type="entry name" value="Pirin_C"/>
    <property type="match status" value="1"/>
</dbReference>
<dbReference type="InterPro" id="IPR003829">
    <property type="entry name" value="Pirin_N_dom"/>
</dbReference>
<reference evidence="7" key="1">
    <citation type="submission" date="2021-04" db="EMBL/GenBank/DDBJ databases">
        <title>Phycicoccus avicenniae sp. nov., a novel endophytic actinomycetes isolated from branch of Avicennia mariana.</title>
        <authorList>
            <person name="Tuo L."/>
        </authorList>
    </citation>
    <scope>NUCLEOTIDE SEQUENCE</scope>
    <source>
        <strain evidence="7">BSK3Z-2</strain>
    </source>
</reference>
<evidence type="ECO:0000313" key="7">
    <source>
        <dbReference type="EMBL" id="MBR7742545.1"/>
    </source>
</evidence>
<evidence type="ECO:0000313" key="8">
    <source>
        <dbReference type="Proteomes" id="UP000677016"/>
    </source>
</evidence>
<dbReference type="InterPro" id="IPR014710">
    <property type="entry name" value="RmlC-like_jellyroll"/>
</dbReference>
<dbReference type="GO" id="GO:0046872">
    <property type="term" value="F:metal ion binding"/>
    <property type="evidence" value="ECO:0007669"/>
    <property type="project" value="UniProtKB-KW"/>
</dbReference>
<evidence type="ECO:0000256" key="1">
    <source>
        <dbReference type="ARBA" id="ARBA00008416"/>
    </source>
</evidence>
<feature type="domain" description="Pirin N-terminal" evidence="5">
    <location>
        <begin position="23"/>
        <end position="122"/>
    </location>
</feature>
<keyword evidence="2" id="KW-0479">Metal-binding</keyword>
<dbReference type="PANTHER" id="PTHR13903">
    <property type="entry name" value="PIRIN-RELATED"/>
    <property type="match status" value="1"/>
</dbReference>
<evidence type="ECO:0000256" key="2">
    <source>
        <dbReference type="PIRSR" id="PIRSR006232-1"/>
    </source>
</evidence>
<dbReference type="AlphaFoldDB" id="A0A941D821"/>
<dbReference type="SUPFAM" id="SSF51182">
    <property type="entry name" value="RmlC-like cupins"/>
    <property type="match status" value="1"/>
</dbReference>
<comment type="caution">
    <text evidence="7">The sequence shown here is derived from an EMBL/GenBank/DDBJ whole genome shotgun (WGS) entry which is preliminary data.</text>
</comment>
<evidence type="ECO:0000256" key="3">
    <source>
        <dbReference type="RuleBase" id="RU003457"/>
    </source>
</evidence>
<dbReference type="Pfam" id="PF02678">
    <property type="entry name" value="Pirin"/>
    <property type="match status" value="1"/>
</dbReference>
<sequence length="331" mass="34583">MEHVVQVLGPREVPLGGPRAMTVRRTLPARERSFVGAWCFADHYGPDDVAATGGMDVAPHPHCGLATVSWLFSGEVEHRDSLGTTALVRPGEVNLMTAGRGISHSEVSTSATTVLHGAQLWVALPEAAAGVEPRFEHHVPEVLRPAEGVTAQVFVGSLWGAASPVRTESPLLGVEVVLDGGAEVGLPVPDDWEVGVLVDDGGVTFCGQALERAELGVVDAADPAAASSPGPRVVRAGSDGARVLVLAGKPFGEEIVMWWNFVGRSHDEVVAAREAWESGADGEEAGPFGRVDGYSGETPRIPAPALPGVRLRSRGNRGRPGHPEAEAPAMS</sequence>
<dbReference type="CDD" id="cd02909">
    <property type="entry name" value="cupin_pirin_N"/>
    <property type="match status" value="1"/>
</dbReference>
<feature type="compositionally biased region" description="Basic residues" evidence="4">
    <location>
        <begin position="311"/>
        <end position="320"/>
    </location>
</feature>